<evidence type="ECO:0000313" key="2">
    <source>
        <dbReference type="Proteomes" id="UP000245812"/>
    </source>
</evidence>
<name>A0A316I0L2_9GAMM</name>
<reference evidence="1 2" key="1">
    <citation type="submission" date="2018-05" db="EMBL/GenBank/DDBJ databases">
        <title>Genomic Encyclopedia of Type Strains, Phase IV (KMG-IV): sequencing the most valuable type-strain genomes for metagenomic binning, comparative biology and taxonomic classification.</title>
        <authorList>
            <person name="Goeker M."/>
        </authorList>
    </citation>
    <scope>NUCLEOTIDE SEQUENCE [LARGE SCALE GENOMIC DNA]</scope>
    <source>
        <strain evidence="1 2">DSM 14263</strain>
    </source>
</reference>
<dbReference type="Gene3D" id="2.180.10.10">
    <property type="entry name" value="RHS repeat-associated core"/>
    <property type="match status" value="1"/>
</dbReference>
<proteinExistence type="predicted"/>
<organism evidence="1 2">
    <name type="scientific">Fulvimonas soli</name>
    <dbReference type="NCBI Taxonomy" id="155197"/>
    <lineage>
        <taxon>Bacteria</taxon>
        <taxon>Pseudomonadati</taxon>
        <taxon>Pseudomonadota</taxon>
        <taxon>Gammaproteobacteria</taxon>
        <taxon>Lysobacterales</taxon>
        <taxon>Rhodanobacteraceae</taxon>
        <taxon>Fulvimonas</taxon>
    </lineage>
</organism>
<sequence length="81" mass="8955">MLTLLCSFATHAGTHHYYYTDPQGTVLAKADEQGNIIEIYDYAPYGSVATGVAPNGSWLHRARERPLRLGSSTCRRVTTIL</sequence>
<dbReference type="RefSeq" id="WP_139942994.1">
    <property type="nucleotide sequence ID" value="NZ_MSZV01000151.1"/>
</dbReference>
<keyword evidence="2" id="KW-1185">Reference proteome</keyword>
<dbReference type="AlphaFoldDB" id="A0A316I0L2"/>
<gene>
    <name evidence="1" type="ORF">C7456_108108</name>
</gene>
<comment type="caution">
    <text evidence="1">The sequence shown here is derived from an EMBL/GenBank/DDBJ whole genome shotgun (WGS) entry which is preliminary data.</text>
</comment>
<accession>A0A316I0L2</accession>
<protein>
    <recommendedName>
        <fullName evidence="3">YD repeat-containing protein</fullName>
    </recommendedName>
</protein>
<dbReference type="Proteomes" id="UP000245812">
    <property type="component" value="Unassembled WGS sequence"/>
</dbReference>
<dbReference type="EMBL" id="QGHC01000008">
    <property type="protein sequence ID" value="PWK85812.1"/>
    <property type="molecule type" value="Genomic_DNA"/>
</dbReference>
<evidence type="ECO:0000313" key="1">
    <source>
        <dbReference type="EMBL" id="PWK85812.1"/>
    </source>
</evidence>
<dbReference type="OrthoDB" id="9816400at2"/>
<evidence type="ECO:0008006" key="3">
    <source>
        <dbReference type="Google" id="ProtNLM"/>
    </source>
</evidence>